<evidence type="ECO:0000259" key="8">
    <source>
        <dbReference type="Pfam" id="PF03522"/>
    </source>
</evidence>
<feature type="region of interest" description="Disordered" evidence="5">
    <location>
        <begin position="1"/>
        <end position="25"/>
    </location>
</feature>
<feature type="domain" description="SLC12A transporter C-terminal" evidence="8">
    <location>
        <begin position="785"/>
        <end position="986"/>
    </location>
</feature>
<name>A0A673CE14_9TELE</name>
<dbReference type="InterPro" id="IPR018491">
    <property type="entry name" value="SLC12_C"/>
</dbReference>
<dbReference type="InterPro" id="IPR004842">
    <property type="entry name" value="SLC12A_fam"/>
</dbReference>
<dbReference type="NCBIfam" id="TIGR00930">
    <property type="entry name" value="2a30"/>
    <property type="match status" value="1"/>
</dbReference>
<dbReference type="InterPro" id="IPR004841">
    <property type="entry name" value="AA-permease/SLC12A_dom"/>
</dbReference>
<feature type="transmembrane region" description="Helical" evidence="6">
    <location>
        <begin position="146"/>
        <end position="171"/>
    </location>
</feature>
<reference evidence="9" key="3">
    <citation type="submission" date="2025-09" db="UniProtKB">
        <authorList>
            <consortium name="Ensembl"/>
        </authorList>
    </citation>
    <scope>IDENTIFICATION</scope>
</reference>
<evidence type="ECO:0000256" key="5">
    <source>
        <dbReference type="SAM" id="MobiDB-lite"/>
    </source>
</evidence>
<dbReference type="Ensembl" id="ENSSORT00005053575.1">
    <property type="protein sequence ID" value="ENSSORP00005052330.1"/>
    <property type="gene ID" value="ENSSORG00005023437.1"/>
</dbReference>
<feature type="transmembrane region" description="Helical" evidence="6">
    <location>
        <begin position="435"/>
        <end position="457"/>
    </location>
</feature>
<comment type="subcellular location">
    <subcellularLocation>
        <location evidence="1">Membrane</location>
        <topology evidence="1">Multi-pass membrane protein</topology>
    </subcellularLocation>
</comment>
<evidence type="ECO:0000313" key="10">
    <source>
        <dbReference type="Proteomes" id="UP000472271"/>
    </source>
</evidence>
<keyword evidence="10" id="KW-1185">Reference proteome</keyword>
<keyword evidence="3 6" id="KW-1133">Transmembrane helix</keyword>
<evidence type="ECO:0000256" key="2">
    <source>
        <dbReference type="ARBA" id="ARBA00022692"/>
    </source>
</evidence>
<dbReference type="InterPro" id="IPR002948">
    <property type="entry name" value="SLC12A3"/>
</dbReference>
<gene>
    <name evidence="9" type="primary">slc12a10.1</name>
</gene>
<feature type="transmembrane region" description="Helical" evidence="6">
    <location>
        <begin position="488"/>
        <end position="504"/>
    </location>
</feature>
<dbReference type="GO" id="GO:1990573">
    <property type="term" value="P:potassium ion import across plasma membrane"/>
    <property type="evidence" value="ECO:0007669"/>
    <property type="project" value="TreeGrafter"/>
</dbReference>
<feature type="transmembrane region" description="Helical" evidence="6">
    <location>
        <begin position="351"/>
        <end position="371"/>
    </location>
</feature>
<dbReference type="PRINTS" id="PR01230">
    <property type="entry name" value="NACLTRNSPORT"/>
</dbReference>
<dbReference type="GO" id="GO:0055078">
    <property type="term" value="P:sodium ion homeostasis"/>
    <property type="evidence" value="ECO:0007669"/>
    <property type="project" value="TreeGrafter"/>
</dbReference>
<dbReference type="GO" id="GO:0055064">
    <property type="term" value="P:chloride ion homeostasis"/>
    <property type="evidence" value="ECO:0007669"/>
    <property type="project" value="TreeGrafter"/>
</dbReference>
<sequence>MGQLTSKHRGLPHVHFSTNDEGPPRYSPHHFVGRIQQHCEPPTITVSDVDLRSLRRPSLYSNLDLVPQLENYASSLPHLHGSRPSLETLRRASEVGCPAKSNLHDSFIDSFFARKRRHSSVRCMLNIWGVILFLRLSKITSEAGILLMWLIILMSTVVTSVTALSVSAIATNGRVVSGGAYFMISRSLGPEIGGPIGVVFSFANALACALNTVGFAEEVQALLKDFDVVMVDEVNDIRIIGVITVTLLLLISLAGMEWESKAQILFFIVLLVSFTNYFVGTFLPPTQEKQAQGIFGYRSEIFIENLMPDWRGPNSNFFQMFAIFFPSATGILSGVNICGDLKDPTSAIPKGTLMAIFFTTLSYLAISVTVVRDASGNITDILTGNITDILTGNITDGCVGLGCKYGWNFTQCIETQSCKYGLANSLKLLGQISGFYYLITAGVFAASLSSALGFLVSAPKVFQCLCKDNLYPYIGFFAKGYGKNNEPLRAYLLCFVIAVAFILIAELNTIAALISNFFLCSYGLINFSCFHASITNSPGWRPAFHYYSKWTALFGAVVSVVLMLLFTWWAALTTFGIIVFLFGYVNYNKPKVNWGSSVQAGTYNMALSYSVSLSGVEDHVKNFRPQCLVLTGPPNQRPALVDFVGSFTKHISLMICGDIIMEQDRKTRAPDATECLVKWMNKRKVRSFYSPFSSDNLRVGARYLMQASGLGKLKPNTLVLGFKANWRESSPESINDYINTIYDTFDSNYCLCILRMMDGQDVCDQFDFEVNQGFEPDEALMLETITTVFQNDQGKKTIDVYWVADDGGLTLLVPYLLTRRKRWRRSKVRVFIVGDEQNMEEGRNEMLALLKRFRLDFNDVIVMTDSERRPQAKNLNRFMDSVAPFRLHHEQQEGVSLEELKQSSPWKISDKEFEAFKLKSERKVRLNEIIRRNSQHAALVLVSLPVPQSVCPSALYMAWLDTLTCSLHCPAVLIRGNQQNVLTFYCQ</sequence>
<feature type="transmembrane region" description="Helical" evidence="6">
    <location>
        <begin position="192"/>
        <end position="216"/>
    </location>
</feature>
<dbReference type="GO" id="GO:0016324">
    <property type="term" value="C:apical plasma membrane"/>
    <property type="evidence" value="ECO:0007669"/>
    <property type="project" value="TreeGrafter"/>
</dbReference>
<dbReference type="Pfam" id="PF03522">
    <property type="entry name" value="SLC12"/>
    <property type="match status" value="2"/>
</dbReference>
<keyword evidence="4 6" id="KW-0472">Membrane</keyword>
<evidence type="ECO:0000256" key="6">
    <source>
        <dbReference type="SAM" id="Phobius"/>
    </source>
</evidence>
<evidence type="ECO:0000256" key="4">
    <source>
        <dbReference type="ARBA" id="ARBA00023136"/>
    </source>
</evidence>
<dbReference type="GO" id="GO:0006884">
    <property type="term" value="P:cell volume homeostasis"/>
    <property type="evidence" value="ECO:0007669"/>
    <property type="project" value="TreeGrafter"/>
</dbReference>
<reference evidence="9" key="1">
    <citation type="submission" date="2019-06" db="EMBL/GenBank/DDBJ databases">
        <authorList>
            <consortium name="Wellcome Sanger Institute Data Sharing"/>
        </authorList>
    </citation>
    <scope>NUCLEOTIDE SEQUENCE [LARGE SCALE GENOMIC DNA]</scope>
</reference>
<accession>A0A673CE14</accession>
<feature type="transmembrane region" description="Helical" evidence="6">
    <location>
        <begin position="551"/>
        <end position="584"/>
    </location>
</feature>
<evidence type="ECO:0000259" key="7">
    <source>
        <dbReference type="Pfam" id="PF00324"/>
    </source>
</evidence>
<dbReference type="Proteomes" id="UP000472271">
    <property type="component" value="Chromosome 18"/>
</dbReference>
<reference evidence="9" key="2">
    <citation type="submission" date="2025-08" db="UniProtKB">
        <authorList>
            <consortium name="Ensembl"/>
        </authorList>
    </citation>
    <scope>IDENTIFICATION</scope>
</reference>
<feature type="transmembrane region" description="Helical" evidence="6">
    <location>
        <begin position="510"/>
        <end position="530"/>
    </location>
</feature>
<keyword evidence="2 6" id="KW-0812">Transmembrane</keyword>
<dbReference type="Pfam" id="PF00324">
    <property type="entry name" value="AA_permease"/>
    <property type="match status" value="1"/>
</dbReference>
<dbReference type="PANTHER" id="PTHR11827:SF97">
    <property type="entry name" value="SLC12A10.3 SOLUTE CARRIER FAMILY 12 (SODIUM_POTASSIUM_CHLORIDE TRANSPORTERS), MEMBER 10, TANDEM DUPLICATE 3 ISOFORM X1-RELATED"/>
    <property type="match status" value="1"/>
</dbReference>
<dbReference type="AlphaFoldDB" id="A0A673CE14"/>
<evidence type="ECO:0000256" key="3">
    <source>
        <dbReference type="ARBA" id="ARBA00022989"/>
    </source>
</evidence>
<organism evidence="9 10">
    <name type="scientific">Sphaeramia orbicularis</name>
    <name type="common">orbiculate cardinalfish</name>
    <dbReference type="NCBI Taxonomy" id="375764"/>
    <lineage>
        <taxon>Eukaryota</taxon>
        <taxon>Metazoa</taxon>
        <taxon>Chordata</taxon>
        <taxon>Craniata</taxon>
        <taxon>Vertebrata</taxon>
        <taxon>Euteleostomi</taxon>
        <taxon>Actinopterygii</taxon>
        <taxon>Neopterygii</taxon>
        <taxon>Teleostei</taxon>
        <taxon>Neoteleostei</taxon>
        <taxon>Acanthomorphata</taxon>
        <taxon>Gobiaria</taxon>
        <taxon>Kurtiformes</taxon>
        <taxon>Apogonoidei</taxon>
        <taxon>Apogonidae</taxon>
        <taxon>Apogoninae</taxon>
        <taxon>Sphaeramia</taxon>
    </lineage>
</organism>
<feature type="domain" description="SLC12A transporter C-terminal" evidence="8">
    <location>
        <begin position="637"/>
        <end position="766"/>
    </location>
</feature>
<dbReference type="Gene3D" id="1.20.1740.10">
    <property type="entry name" value="Amino acid/polyamine transporter I"/>
    <property type="match status" value="1"/>
</dbReference>
<feature type="compositionally biased region" description="Basic residues" evidence="5">
    <location>
        <begin position="1"/>
        <end position="12"/>
    </location>
</feature>
<dbReference type="GO" id="GO:0055075">
    <property type="term" value="P:potassium ion homeostasis"/>
    <property type="evidence" value="ECO:0007669"/>
    <property type="project" value="TreeGrafter"/>
</dbReference>
<dbReference type="GO" id="GO:0008511">
    <property type="term" value="F:sodium:potassium:chloride symporter activity"/>
    <property type="evidence" value="ECO:0007669"/>
    <property type="project" value="TreeGrafter"/>
</dbReference>
<feature type="transmembrane region" description="Helical" evidence="6">
    <location>
        <begin position="236"/>
        <end position="255"/>
    </location>
</feature>
<feature type="transmembrane region" description="Helical" evidence="6">
    <location>
        <begin position="262"/>
        <end position="279"/>
    </location>
</feature>
<dbReference type="PANTHER" id="PTHR11827">
    <property type="entry name" value="SOLUTE CARRIER FAMILY 12, CATION COTRANSPORTERS"/>
    <property type="match status" value="1"/>
</dbReference>
<evidence type="ECO:0000313" key="9">
    <source>
        <dbReference type="Ensembl" id="ENSSORP00005052330.1"/>
    </source>
</evidence>
<proteinExistence type="predicted"/>
<evidence type="ECO:0000256" key="1">
    <source>
        <dbReference type="ARBA" id="ARBA00004141"/>
    </source>
</evidence>
<feature type="transmembrane region" description="Helical" evidence="6">
    <location>
        <begin position="317"/>
        <end position="339"/>
    </location>
</feature>
<feature type="domain" description="Amino acid permease/ SLC12A" evidence="7">
    <location>
        <begin position="118"/>
        <end position="628"/>
    </location>
</feature>
<protein>
    <submittedName>
        <fullName evidence="9">Solute carrier family 12 member 3-like</fullName>
    </submittedName>
</protein>
<feature type="transmembrane region" description="Helical" evidence="6">
    <location>
        <begin position="123"/>
        <end position="140"/>
    </location>
</feature>